<dbReference type="Proteomes" id="UP000245720">
    <property type="component" value="Unassembled WGS sequence"/>
</dbReference>
<comment type="subcellular location">
    <subcellularLocation>
        <location evidence="1">Membrane</location>
        <topology evidence="1">Multi-pass membrane protein</topology>
    </subcellularLocation>
</comment>
<feature type="transmembrane region" description="Helical" evidence="7">
    <location>
        <begin position="260"/>
        <end position="284"/>
    </location>
</feature>
<dbReference type="EMBL" id="QGDI01000004">
    <property type="protein sequence ID" value="PWJ13447.1"/>
    <property type="molecule type" value="Genomic_DNA"/>
</dbReference>
<feature type="transmembrane region" description="Helical" evidence="7">
    <location>
        <begin position="48"/>
        <end position="68"/>
    </location>
</feature>
<gene>
    <name evidence="9" type="ORF">IE37_01251</name>
</gene>
<name>A0A315Y0P9_RUMFL</name>
<evidence type="ECO:0000313" key="9">
    <source>
        <dbReference type="EMBL" id="PWJ13447.1"/>
    </source>
</evidence>
<dbReference type="OrthoDB" id="9808602at2"/>
<accession>A0A315Y0P9</accession>
<dbReference type="STRING" id="1265.SAMN02910280_1592"/>
<dbReference type="AlphaFoldDB" id="A0A315Y0P9"/>
<evidence type="ECO:0000256" key="5">
    <source>
        <dbReference type="ARBA" id="ARBA00022989"/>
    </source>
</evidence>
<evidence type="ECO:0000259" key="8">
    <source>
        <dbReference type="Pfam" id="PF02397"/>
    </source>
</evidence>
<dbReference type="PANTHER" id="PTHR30576">
    <property type="entry name" value="COLANIC BIOSYNTHESIS UDP-GLUCOSE LIPID CARRIER TRANSFERASE"/>
    <property type="match status" value="1"/>
</dbReference>
<keyword evidence="3 9" id="KW-0808">Transferase</keyword>
<dbReference type="Pfam" id="PF02397">
    <property type="entry name" value="Bac_transf"/>
    <property type="match status" value="1"/>
</dbReference>
<sequence length="462" mass="53693">MNRNKDLYKRFVTFISSILLLGMLTGIFAFVWYRNYSEEIILPYYRRGNWVLIAIYCLLVWLFFRAYGGFKLGYLKKTDMLYSQMISMICVNTVSYFLISLIGRHFMAVSPVIVMSCADMGVIALWTLLAGRLYFMIYPPRKLVIIYGSHQAAALVLKMSQRVDKYMICESISITEPAEKVRELIMKYEGAIICDIPAEQRNDYLKFCFEHSKRAYIAPKISDIIIRGADDIRLFDTPLMLCRNYGLDFEQQLIKRTFDIIFSLIALVPAAPFMILAAAAVKLYDRGPVFYKQKRLTLHGKEFYVYKFRSMIVDAEKDGKARLATEEDERITPVGKILRKFRVDEFPQLLNILKGDMSVVGPRPERPELTEEYKKEMPEFGFRLKVKAGLTGYAQVTGAYDTTPYDKLKMDLMYIENYSIRLDLQIILMTIKTMFFPPKNNAELDENVLAPKFTEEKKENSR</sequence>
<organism evidence="9 10">
    <name type="scientific">Ruminococcus flavefaciens</name>
    <dbReference type="NCBI Taxonomy" id="1265"/>
    <lineage>
        <taxon>Bacteria</taxon>
        <taxon>Bacillati</taxon>
        <taxon>Bacillota</taxon>
        <taxon>Clostridia</taxon>
        <taxon>Eubacteriales</taxon>
        <taxon>Oscillospiraceae</taxon>
        <taxon>Ruminococcus</taxon>
    </lineage>
</organism>
<evidence type="ECO:0000256" key="3">
    <source>
        <dbReference type="ARBA" id="ARBA00022679"/>
    </source>
</evidence>
<comment type="caution">
    <text evidence="9">The sequence shown here is derived from an EMBL/GenBank/DDBJ whole genome shotgun (WGS) entry which is preliminary data.</text>
</comment>
<keyword evidence="6 7" id="KW-0472">Membrane</keyword>
<dbReference type="RefSeq" id="WP_109726075.1">
    <property type="nucleotide sequence ID" value="NZ_CACVSX010000002.1"/>
</dbReference>
<feature type="transmembrane region" description="Helical" evidence="7">
    <location>
        <begin position="12"/>
        <end position="33"/>
    </location>
</feature>
<comment type="similarity">
    <text evidence="2">Belongs to the bacterial sugar transferase family.</text>
</comment>
<protein>
    <submittedName>
        <fullName evidence="9">Exopolysaccharide biosynthesis polyprenyl glycosylphosphotransferase</fullName>
    </submittedName>
</protein>
<feature type="domain" description="Bacterial sugar transferase" evidence="8">
    <location>
        <begin position="255"/>
        <end position="435"/>
    </location>
</feature>
<dbReference type="PANTHER" id="PTHR30576:SF0">
    <property type="entry name" value="UNDECAPRENYL-PHOSPHATE N-ACETYLGALACTOSAMINYL 1-PHOSPHATE TRANSFERASE-RELATED"/>
    <property type="match status" value="1"/>
</dbReference>
<evidence type="ECO:0000256" key="4">
    <source>
        <dbReference type="ARBA" id="ARBA00022692"/>
    </source>
</evidence>
<keyword evidence="5 7" id="KW-1133">Transmembrane helix</keyword>
<dbReference type="GO" id="GO:0016020">
    <property type="term" value="C:membrane"/>
    <property type="evidence" value="ECO:0007669"/>
    <property type="project" value="UniProtKB-SubCell"/>
</dbReference>
<dbReference type="InterPro" id="IPR017475">
    <property type="entry name" value="EPS_sugar_tfrase"/>
</dbReference>
<dbReference type="GO" id="GO:0016780">
    <property type="term" value="F:phosphotransferase activity, for other substituted phosphate groups"/>
    <property type="evidence" value="ECO:0007669"/>
    <property type="project" value="TreeGrafter"/>
</dbReference>
<evidence type="ECO:0000256" key="6">
    <source>
        <dbReference type="ARBA" id="ARBA00023136"/>
    </source>
</evidence>
<dbReference type="NCBIfam" id="TIGR03025">
    <property type="entry name" value="EPS_sugtrans"/>
    <property type="match status" value="1"/>
</dbReference>
<dbReference type="InterPro" id="IPR003362">
    <property type="entry name" value="Bact_transf"/>
</dbReference>
<evidence type="ECO:0000256" key="2">
    <source>
        <dbReference type="ARBA" id="ARBA00006464"/>
    </source>
</evidence>
<feature type="transmembrane region" description="Helical" evidence="7">
    <location>
        <begin position="80"/>
        <end position="102"/>
    </location>
</feature>
<evidence type="ECO:0000313" key="10">
    <source>
        <dbReference type="Proteomes" id="UP000245720"/>
    </source>
</evidence>
<proteinExistence type="inferred from homology"/>
<feature type="transmembrane region" description="Helical" evidence="7">
    <location>
        <begin position="108"/>
        <end position="135"/>
    </location>
</feature>
<evidence type="ECO:0000256" key="1">
    <source>
        <dbReference type="ARBA" id="ARBA00004141"/>
    </source>
</evidence>
<keyword evidence="4 7" id="KW-0812">Transmembrane</keyword>
<reference evidence="9 10" key="1">
    <citation type="submission" date="2018-05" db="EMBL/GenBank/DDBJ databases">
        <title>The Hungate 1000. A catalogue of reference genomes from the rumen microbiome.</title>
        <authorList>
            <person name="Kelly W."/>
        </authorList>
    </citation>
    <scope>NUCLEOTIDE SEQUENCE [LARGE SCALE GENOMIC DNA]</scope>
    <source>
        <strain evidence="9 10">SAb67</strain>
    </source>
</reference>
<evidence type="ECO:0000256" key="7">
    <source>
        <dbReference type="SAM" id="Phobius"/>
    </source>
</evidence>